<keyword evidence="5 12" id="KW-0963">Cytoplasm</keyword>
<dbReference type="InterPro" id="IPR014001">
    <property type="entry name" value="Helicase_ATP-bd"/>
</dbReference>
<evidence type="ECO:0000256" key="12">
    <source>
        <dbReference type="HAMAP-Rule" id="MF_01382"/>
    </source>
</evidence>
<dbReference type="SUPFAM" id="SSF81767">
    <property type="entry name" value="Pre-protein crosslinking domain of SecA"/>
    <property type="match status" value="1"/>
</dbReference>
<dbReference type="CDD" id="cd17928">
    <property type="entry name" value="DEXDc_SecA"/>
    <property type="match status" value="1"/>
</dbReference>
<dbReference type="Gene3D" id="3.90.1440.10">
    <property type="entry name" value="SecA, preprotein cross-linking domain"/>
    <property type="match status" value="1"/>
</dbReference>
<dbReference type="PROSITE" id="PS51192">
    <property type="entry name" value="HELICASE_ATP_BIND_1"/>
    <property type="match status" value="1"/>
</dbReference>
<feature type="domain" description="Helicase ATP-binding" evidence="13">
    <location>
        <begin position="84"/>
        <end position="228"/>
    </location>
</feature>
<evidence type="ECO:0000259" key="14">
    <source>
        <dbReference type="PROSITE" id="PS51194"/>
    </source>
</evidence>
<keyword evidence="9 12" id="KW-1278">Translocase</keyword>
<evidence type="ECO:0000256" key="11">
    <source>
        <dbReference type="ARBA" id="ARBA00023136"/>
    </source>
</evidence>
<evidence type="ECO:0000256" key="9">
    <source>
        <dbReference type="ARBA" id="ARBA00022967"/>
    </source>
</evidence>
<dbReference type="NCBIfam" id="TIGR03714">
    <property type="entry name" value="secA2"/>
    <property type="match status" value="1"/>
</dbReference>
<dbReference type="Gene3D" id="1.10.3060.10">
    <property type="entry name" value="Helical scaffold and wing domains of SecA"/>
    <property type="match status" value="1"/>
</dbReference>
<dbReference type="SUPFAM" id="SSF81886">
    <property type="entry name" value="Helical scaffold and wing domains of SecA"/>
    <property type="match status" value="1"/>
</dbReference>
<feature type="domain" description="SecA family profile" evidence="15">
    <location>
        <begin position="1"/>
        <end position="570"/>
    </location>
</feature>
<keyword evidence="3 12" id="KW-0813">Transport</keyword>
<feature type="binding site" evidence="12">
    <location>
        <position position="82"/>
    </location>
    <ligand>
        <name>ATP</name>
        <dbReference type="ChEBI" id="CHEBI:30616"/>
    </ligand>
</feature>
<dbReference type="InterPro" id="IPR001650">
    <property type="entry name" value="Helicase_C-like"/>
</dbReference>
<evidence type="ECO:0000256" key="6">
    <source>
        <dbReference type="ARBA" id="ARBA00022741"/>
    </source>
</evidence>
<evidence type="ECO:0000313" key="17">
    <source>
        <dbReference type="Proteomes" id="UP000274117"/>
    </source>
</evidence>
<dbReference type="PROSITE" id="PS51196">
    <property type="entry name" value="SECA_MOTOR_DEAD"/>
    <property type="match status" value="1"/>
</dbReference>
<dbReference type="EMBL" id="RSDO01000002">
    <property type="protein sequence ID" value="RRR55254.1"/>
    <property type="molecule type" value="Genomic_DNA"/>
</dbReference>
<dbReference type="SMART" id="SM00957">
    <property type="entry name" value="SecA_DEAD"/>
    <property type="match status" value="1"/>
</dbReference>
<dbReference type="GO" id="GO:0065002">
    <property type="term" value="P:intracellular protein transmembrane transport"/>
    <property type="evidence" value="ECO:0007669"/>
    <property type="project" value="UniProtKB-UniRule"/>
</dbReference>
<evidence type="ECO:0000256" key="10">
    <source>
        <dbReference type="ARBA" id="ARBA00023010"/>
    </source>
</evidence>
<keyword evidence="7 12" id="KW-0067">ATP-binding</keyword>
<dbReference type="InterPro" id="IPR000185">
    <property type="entry name" value="SecA"/>
</dbReference>
<proteinExistence type="inferred from homology"/>
<comment type="caution">
    <text evidence="16">The sequence shown here is derived from an EMBL/GenBank/DDBJ whole genome shotgun (WGS) entry which is preliminary data.</text>
</comment>
<dbReference type="InterPro" id="IPR014018">
    <property type="entry name" value="SecA_motor_DEAD"/>
</dbReference>
<dbReference type="GO" id="GO:0006605">
    <property type="term" value="P:protein targeting"/>
    <property type="evidence" value="ECO:0007669"/>
    <property type="project" value="UniProtKB-UniRule"/>
</dbReference>
<comment type="subunit">
    <text evidence="12">Monomer and homodimer. Part of the essential Sec protein translocation apparatus which comprises SecA, SecYEG and auxiliary proteins SecDF. Other proteins may also be involved.</text>
</comment>
<evidence type="ECO:0000256" key="8">
    <source>
        <dbReference type="ARBA" id="ARBA00022927"/>
    </source>
</evidence>
<dbReference type="PANTHER" id="PTHR30612">
    <property type="entry name" value="SECA INNER MEMBRANE COMPONENT OF SEC PROTEIN SECRETION SYSTEM"/>
    <property type="match status" value="1"/>
</dbReference>
<dbReference type="InterPro" id="IPR011130">
    <property type="entry name" value="SecA_preprotein_X-link_dom"/>
</dbReference>
<dbReference type="Proteomes" id="UP000274117">
    <property type="component" value="Unassembled WGS sequence"/>
</dbReference>
<keyword evidence="10 12" id="KW-0811">Translocation</keyword>
<comment type="catalytic activity">
    <reaction evidence="12">
        <text>ATP + H2O + cellular proteinSide 1 = ADP + phosphate + cellular proteinSide 2.</text>
        <dbReference type="EC" id="7.4.2.8"/>
    </reaction>
</comment>
<keyword evidence="4 12" id="KW-1003">Cell membrane</keyword>
<name>A0A3R8XUG8_STRSU</name>
<evidence type="ECO:0000256" key="4">
    <source>
        <dbReference type="ARBA" id="ARBA00022475"/>
    </source>
</evidence>
<dbReference type="PRINTS" id="PR00906">
    <property type="entry name" value="SECA"/>
</dbReference>
<dbReference type="InterPro" id="IPR036670">
    <property type="entry name" value="SecA_X-link_sf"/>
</dbReference>
<dbReference type="GO" id="GO:0005886">
    <property type="term" value="C:plasma membrane"/>
    <property type="evidence" value="ECO:0007669"/>
    <property type="project" value="UniProtKB-SubCell"/>
</dbReference>
<organism evidence="16 17">
    <name type="scientific">Streptococcus suis</name>
    <dbReference type="NCBI Taxonomy" id="1307"/>
    <lineage>
        <taxon>Bacteria</taxon>
        <taxon>Bacillati</taxon>
        <taxon>Bacillota</taxon>
        <taxon>Bacilli</taxon>
        <taxon>Lactobacillales</taxon>
        <taxon>Streptococcaceae</taxon>
        <taxon>Streptococcus</taxon>
    </lineage>
</organism>
<dbReference type="GO" id="GO:0043952">
    <property type="term" value="P:protein transport by the Sec complex"/>
    <property type="evidence" value="ECO:0007669"/>
    <property type="project" value="TreeGrafter"/>
</dbReference>
<reference evidence="16 17" key="2">
    <citation type="submission" date="2018-12" db="EMBL/GenBank/DDBJ databases">
        <title>Whole-genome sequences of fifteen clinical Streptococcus suis strains isolated from pigs between 2006 and 2018.</title>
        <authorList>
            <person name="Stevens M.J.A."/>
            <person name="Cernela N."/>
            <person name="Spoerry Serrano N."/>
            <person name="Schmitt S."/>
            <person name="Schrenzel J."/>
            <person name="Stephan R."/>
        </authorList>
    </citation>
    <scope>NUCLEOTIDE SEQUENCE [LARGE SCALE GENOMIC DNA]</scope>
    <source>
        <strain evidence="16 17">PP422</strain>
    </source>
</reference>
<reference evidence="16 17" key="1">
    <citation type="submission" date="2018-11" db="EMBL/GenBank/DDBJ databases">
        <authorList>
            <person name="Stevens M.J."/>
            <person name="Cernela N."/>
            <person name="Spoerry Serrano N."/>
            <person name="Schmitt S."/>
            <person name="Schrenzel J."/>
            <person name="Stephan R."/>
        </authorList>
    </citation>
    <scope>NUCLEOTIDE SEQUENCE [LARGE SCALE GENOMIC DNA]</scope>
    <source>
        <strain evidence="16 17">PP422</strain>
    </source>
</reference>
<dbReference type="SMART" id="SM00958">
    <property type="entry name" value="SecA_PP_bind"/>
    <property type="match status" value="1"/>
</dbReference>
<evidence type="ECO:0000256" key="1">
    <source>
        <dbReference type="ARBA" id="ARBA00004170"/>
    </source>
</evidence>
<feature type="domain" description="Helicase C-terminal" evidence="14">
    <location>
        <begin position="414"/>
        <end position="574"/>
    </location>
</feature>
<comment type="function">
    <text evidence="12">Part of the Sec protein translocase complex. Interacts with the SecYEG preprotein conducting channel. Has a central role in coupling the hydrolysis of ATP to the transfer of proteins into and across the cell membrane, serving as an ATP-driven molecular motor driving the stepwise translocation of polypeptide chains across the membrane.</text>
</comment>
<evidence type="ECO:0000256" key="5">
    <source>
        <dbReference type="ARBA" id="ARBA00022490"/>
    </source>
</evidence>
<gene>
    <name evidence="16" type="primary">secA2</name>
    <name evidence="12" type="synonym">secA</name>
    <name evidence="16" type="ORF">EI998_01835</name>
</gene>
<protein>
    <recommendedName>
        <fullName evidence="12">Protein translocase subunit SecA</fullName>
        <ecNumber evidence="12">7.4.2.8</ecNumber>
    </recommendedName>
</protein>
<dbReference type="NCBIfam" id="NF006630">
    <property type="entry name" value="PRK09200.1"/>
    <property type="match status" value="1"/>
</dbReference>
<evidence type="ECO:0000313" key="16">
    <source>
        <dbReference type="EMBL" id="RRR55254.1"/>
    </source>
</evidence>
<comment type="subcellular location">
    <subcellularLocation>
        <location evidence="12">Cell membrane</location>
        <topology evidence="12">Peripheral membrane protein</topology>
        <orientation evidence="12">Cytoplasmic side</orientation>
    </subcellularLocation>
    <subcellularLocation>
        <location evidence="12">Cytoplasm</location>
    </subcellularLocation>
    <subcellularLocation>
        <location evidence="1">Membrane</location>
        <topology evidence="1">Peripheral membrane protein</topology>
    </subcellularLocation>
    <text evidence="12">Distribution is 50-50.</text>
</comment>
<dbReference type="GO" id="GO:0031522">
    <property type="term" value="C:cell envelope Sec protein transport complex"/>
    <property type="evidence" value="ECO:0007669"/>
    <property type="project" value="TreeGrafter"/>
</dbReference>
<evidence type="ECO:0000256" key="7">
    <source>
        <dbReference type="ARBA" id="ARBA00022840"/>
    </source>
</evidence>
<dbReference type="Gene3D" id="3.40.50.300">
    <property type="entry name" value="P-loop containing nucleotide triphosphate hydrolases"/>
    <property type="match status" value="2"/>
</dbReference>
<dbReference type="Pfam" id="PF07516">
    <property type="entry name" value="SecA_SW"/>
    <property type="match status" value="1"/>
</dbReference>
<keyword evidence="8 12" id="KW-0653">Protein transport</keyword>
<dbReference type="SUPFAM" id="SSF52540">
    <property type="entry name" value="P-loop containing nucleoside triphosphate hydrolases"/>
    <property type="match status" value="2"/>
</dbReference>
<feature type="binding site" evidence="12">
    <location>
        <begin position="100"/>
        <end position="104"/>
    </location>
    <ligand>
        <name>ATP</name>
        <dbReference type="ChEBI" id="CHEBI:30616"/>
    </ligand>
</feature>
<dbReference type="FunFam" id="3.40.50.300:FF:000429">
    <property type="entry name" value="Preprotein translocase subunit SecA"/>
    <property type="match status" value="1"/>
</dbReference>
<evidence type="ECO:0000259" key="15">
    <source>
        <dbReference type="PROSITE" id="PS51196"/>
    </source>
</evidence>
<dbReference type="HAMAP" id="MF_01382">
    <property type="entry name" value="SecA"/>
    <property type="match status" value="1"/>
</dbReference>
<dbReference type="InterPro" id="IPR022490">
    <property type="entry name" value="SecA2"/>
</dbReference>
<dbReference type="GO" id="GO:0008564">
    <property type="term" value="F:protein-exporting ATPase activity"/>
    <property type="evidence" value="ECO:0007669"/>
    <property type="project" value="UniProtKB-EC"/>
</dbReference>
<dbReference type="Pfam" id="PF21090">
    <property type="entry name" value="P-loop_SecA"/>
    <property type="match status" value="1"/>
</dbReference>
<keyword evidence="6 12" id="KW-0547">Nucleotide-binding</keyword>
<keyword evidence="11 12" id="KW-0472">Membrane</keyword>
<dbReference type="InterPro" id="IPR027417">
    <property type="entry name" value="P-loop_NTPase"/>
</dbReference>
<dbReference type="Pfam" id="PF01043">
    <property type="entry name" value="SecA_PP_bind"/>
    <property type="match status" value="1"/>
</dbReference>
<dbReference type="GO" id="GO:0017038">
    <property type="term" value="P:protein import"/>
    <property type="evidence" value="ECO:0007669"/>
    <property type="project" value="InterPro"/>
</dbReference>
<dbReference type="CDD" id="cd18803">
    <property type="entry name" value="SF2_C_secA"/>
    <property type="match status" value="1"/>
</dbReference>
<dbReference type="EC" id="7.4.2.8" evidence="12"/>
<dbReference type="GO" id="GO:0005524">
    <property type="term" value="F:ATP binding"/>
    <property type="evidence" value="ECO:0007669"/>
    <property type="project" value="UniProtKB-UniRule"/>
</dbReference>
<feature type="binding site" evidence="12">
    <location>
        <position position="492"/>
    </location>
    <ligand>
        <name>ATP</name>
        <dbReference type="ChEBI" id="CHEBI:30616"/>
    </ligand>
</feature>
<evidence type="ECO:0000259" key="13">
    <source>
        <dbReference type="PROSITE" id="PS51192"/>
    </source>
</evidence>
<dbReference type="InterPro" id="IPR011115">
    <property type="entry name" value="SecA_DEAD"/>
</dbReference>
<dbReference type="GO" id="GO:0005829">
    <property type="term" value="C:cytosol"/>
    <property type="evidence" value="ECO:0007669"/>
    <property type="project" value="TreeGrafter"/>
</dbReference>
<sequence length="792" mass="89898">MQYKTSLLNQVRLRKIKKLTRQINALSATYEGMTDQDLANQTSLFKARLEAGEDLDDILVEAFAVCREACYRVLGQFPYDVQVMGGIALHQGTIAEMKTGEGKTLTATMPLYLNALSGKGAILVTTNEYLAKRDALEMGQVYEFLGLTVGLGVYDDDQEGDAETKRMVYGADITYVTGAGLGFDYLSDNLASSKSEKFLRDFNYVIVDEADAVLLDSAQTPLIISGTPRVQSNMYDICDQFVLTLGEEEFYFDPDKKEVYLTNKGNDYAEHYFAEESIYNAANWELNRHINLALRAHYLYKKNYDYVVQDDEVKLLDNRTGRVLEGTRLQSGIHQALETKENVKKTKESRAMGSVTYQSLFNMFPKLAGMTGTGHQAEDELISTYKVPVISIPTNVPIQRIDYPDKIYTTLPEKLYATMELVKELHAKGQPVLLISGTVEITQIYSQLLLQEGIAHSTLTANNVAKEALIIKEAGQLGTVTCATIMAGRGTDIKLGPGVEQLGGLAVVGTERMANSRMDWQLRGRAGRQGEPGMSQFFVSLEDELLTNYGPEWVKKYFKKHNREDRRNYGQALTGRRFHAAIHQAQEKSEDNAVSARQSTIRFDESLRVQRQKIYGLRDRLILDDENLAENVRQIMEEVIDSYLAENKERTRHQLRRYILDNYSYAFRYFPRALDLDDDQDVKNYLLKLVEEEVAKKGLLLQSEEALSEFYRLSVLKAIDECWVEEVDSLQQLKGVVTTRSTAQRDGMSEYYQESLRSYKQMSDFVKQKIARNVMLSTIEQSKDGKHSIYFV</sequence>
<evidence type="ECO:0000256" key="3">
    <source>
        <dbReference type="ARBA" id="ARBA00022448"/>
    </source>
</evidence>
<dbReference type="InterPro" id="IPR036266">
    <property type="entry name" value="SecA_Wing/Scaffold_sf"/>
</dbReference>
<dbReference type="PANTHER" id="PTHR30612:SF0">
    <property type="entry name" value="CHLOROPLAST PROTEIN-TRANSPORTING ATPASE"/>
    <property type="match status" value="1"/>
</dbReference>
<dbReference type="Pfam" id="PF07517">
    <property type="entry name" value="SecA_DEAD"/>
    <property type="match status" value="1"/>
</dbReference>
<accession>A0A3R8XUG8</accession>
<dbReference type="PROSITE" id="PS51194">
    <property type="entry name" value="HELICASE_CTER"/>
    <property type="match status" value="1"/>
</dbReference>
<dbReference type="AlphaFoldDB" id="A0A3R8XUG8"/>
<dbReference type="InterPro" id="IPR044722">
    <property type="entry name" value="SecA_SF2_C"/>
</dbReference>
<evidence type="ECO:0000256" key="2">
    <source>
        <dbReference type="ARBA" id="ARBA00007650"/>
    </source>
</evidence>
<comment type="similarity">
    <text evidence="2 12">Belongs to the SecA family.</text>
</comment>
<dbReference type="InterPro" id="IPR011116">
    <property type="entry name" value="SecA_Wing/Scaffold"/>
</dbReference>